<keyword evidence="1" id="KW-1133">Transmembrane helix</keyword>
<feature type="signal peptide" evidence="2">
    <location>
        <begin position="1"/>
        <end position="19"/>
    </location>
</feature>
<evidence type="ECO:0000313" key="3">
    <source>
        <dbReference type="EMBL" id="KAG7393663.1"/>
    </source>
</evidence>
<feature type="transmembrane region" description="Helical" evidence="1">
    <location>
        <begin position="299"/>
        <end position="319"/>
    </location>
</feature>
<reference evidence="3" key="1">
    <citation type="submission" date="2021-02" db="EMBL/GenBank/DDBJ databases">
        <authorList>
            <person name="Palmer J.M."/>
        </authorList>
    </citation>
    <scope>NUCLEOTIDE SEQUENCE</scope>
    <source>
        <strain evidence="3">SCRP734</strain>
    </source>
</reference>
<gene>
    <name evidence="3" type="ORF">PHYPSEUDO_004426</name>
</gene>
<proteinExistence type="predicted"/>
<organism evidence="3 4">
    <name type="scientific">Phytophthora pseudosyringae</name>
    <dbReference type="NCBI Taxonomy" id="221518"/>
    <lineage>
        <taxon>Eukaryota</taxon>
        <taxon>Sar</taxon>
        <taxon>Stramenopiles</taxon>
        <taxon>Oomycota</taxon>
        <taxon>Peronosporomycetes</taxon>
        <taxon>Peronosporales</taxon>
        <taxon>Peronosporaceae</taxon>
        <taxon>Phytophthora</taxon>
    </lineage>
</organism>
<sequence length="353" mass="37089">MNSAITLTLLALVCHIAAGSSSSGSSSAATAIKIATIVPDSFTSDIGDPHGNASSLSAGELSTPGESNDFVLLSSTTTSAAWLNVVPGYGAAADDRILYQTVNWELLEEGAQHEKFSTFWARFQALNSTSAASSSLTICTMVVNWAEATEASSSDDATAVKVEGRLKDNCGENDTIALAFTSAVTDTIAGYLEGVTAVNDAVALQDLNSFIRLETSEEPSTHDLVFVRLANNTCTGDESTGASAFSSIIGSEVMVTSLLVGEYCADMSLSHDPELMPPHGPFEDNDGSNGSNWKGDLRFIIPVGICMFLLGCAGLVYVIRDQKKKVADAETPKDEVKGIITSLPYVLTIHPVI</sequence>
<evidence type="ECO:0000256" key="1">
    <source>
        <dbReference type="SAM" id="Phobius"/>
    </source>
</evidence>
<dbReference type="OrthoDB" id="160817at2759"/>
<evidence type="ECO:0000256" key="2">
    <source>
        <dbReference type="SAM" id="SignalP"/>
    </source>
</evidence>
<evidence type="ECO:0000313" key="4">
    <source>
        <dbReference type="Proteomes" id="UP000694044"/>
    </source>
</evidence>
<dbReference type="Proteomes" id="UP000694044">
    <property type="component" value="Unassembled WGS sequence"/>
</dbReference>
<keyword evidence="1" id="KW-0472">Membrane</keyword>
<protein>
    <submittedName>
        <fullName evidence="3">Uncharacterized protein</fullName>
    </submittedName>
</protein>
<keyword evidence="4" id="KW-1185">Reference proteome</keyword>
<comment type="caution">
    <text evidence="3">The sequence shown here is derived from an EMBL/GenBank/DDBJ whole genome shotgun (WGS) entry which is preliminary data.</text>
</comment>
<dbReference type="EMBL" id="JAGDFM010000002">
    <property type="protein sequence ID" value="KAG7393663.1"/>
    <property type="molecule type" value="Genomic_DNA"/>
</dbReference>
<name>A0A8T1WNW0_9STRA</name>
<dbReference type="AlphaFoldDB" id="A0A8T1WNW0"/>
<feature type="chain" id="PRO_5035900831" evidence="2">
    <location>
        <begin position="20"/>
        <end position="353"/>
    </location>
</feature>
<keyword evidence="1" id="KW-0812">Transmembrane</keyword>
<keyword evidence="2" id="KW-0732">Signal</keyword>
<accession>A0A8T1WNW0</accession>